<reference evidence="2 3" key="1">
    <citation type="submission" date="2020-07" db="EMBL/GenBank/DDBJ databases">
        <title>Above-ground endophytic microbial communities from plants in different locations in the United States.</title>
        <authorList>
            <person name="Frank C."/>
        </authorList>
    </citation>
    <scope>NUCLEOTIDE SEQUENCE [LARGE SCALE GENOMIC DNA]</scope>
    <source>
        <strain evidence="2 3">WPL5_2</strain>
    </source>
</reference>
<dbReference type="SUPFAM" id="SSF52980">
    <property type="entry name" value="Restriction endonuclease-like"/>
    <property type="match status" value="1"/>
</dbReference>
<organism evidence="2 3">
    <name type="scientific">Curtobacterium pusillum</name>
    <dbReference type="NCBI Taxonomy" id="69373"/>
    <lineage>
        <taxon>Bacteria</taxon>
        <taxon>Bacillati</taxon>
        <taxon>Actinomycetota</taxon>
        <taxon>Actinomycetes</taxon>
        <taxon>Micrococcales</taxon>
        <taxon>Microbacteriaceae</taxon>
        <taxon>Curtobacterium</taxon>
    </lineage>
</organism>
<name>A0AAW3T8R1_9MICO</name>
<dbReference type="AlphaFoldDB" id="A0AAW3T8R1"/>
<sequence length="323" mass="36294">MQVDAAFPMALRGAPFRVREALHRGVSAGRLRARALLRPFHGIRAWTRPESHEDLARAVLPRLRPDQAFSHTTAATILGLPLPRRLERDLRIHVTTLGTDQALRVRGTVGHRARRGRVRIVYSGTAALTHPADTFIALAMLLSRDELIVVGDALIGWLGWCDRDELIATARRYRGARGIRRVRAALQEIRPGSRSPGETRLRLALTRRGLPQPALNHDVVVDGQWIACVDLAYPEARVAIEYESDLHRTDDRTFRKDLTRGEHLKDVGWWLVRATADDLGAAIEVFVSRIRRLLDGVPTGRHDPRPTRPLTSSRWTLVDASTK</sequence>
<evidence type="ECO:0000313" key="3">
    <source>
        <dbReference type="Proteomes" id="UP000590225"/>
    </source>
</evidence>
<proteinExistence type="predicted"/>
<feature type="region of interest" description="Disordered" evidence="1">
    <location>
        <begin position="297"/>
        <end position="323"/>
    </location>
</feature>
<dbReference type="GO" id="GO:0004519">
    <property type="term" value="F:endonuclease activity"/>
    <property type="evidence" value="ECO:0007669"/>
    <property type="project" value="UniProtKB-KW"/>
</dbReference>
<protein>
    <submittedName>
        <fullName evidence="2">Very-short-patch-repair endonuclease</fullName>
    </submittedName>
</protein>
<accession>A0AAW3T8R1</accession>
<comment type="caution">
    <text evidence="2">The sequence shown here is derived from an EMBL/GenBank/DDBJ whole genome shotgun (WGS) entry which is preliminary data.</text>
</comment>
<dbReference type="Proteomes" id="UP000590225">
    <property type="component" value="Unassembled WGS sequence"/>
</dbReference>
<feature type="compositionally biased region" description="Polar residues" evidence="1">
    <location>
        <begin position="309"/>
        <end position="323"/>
    </location>
</feature>
<dbReference type="EMBL" id="JACGXP010000004">
    <property type="protein sequence ID" value="MBA8991342.1"/>
    <property type="molecule type" value="Genomic_DNA"/>
</dbReference>
<evidence type="ECO:0000313" key="2">
    <source>
        <dbReference type="EMBL" id="MBA8991342.1"/>
    </source>
</evidence>
<keyword evidence="2" id="KW-0378">Hydrolase</keyword>
<evidence type="ECO:0000256" key="1">
    <source>
        <dbReference type="SAM" id="MobiDB-lite"/>
    </source>
</evidence>
<dbReference type="InterPro" id="IPR011335">
    <property type="entry name" value="Restrct_endonuc-II-like"/>
</dbReference>
<keyword evidence="2" id="KW-0540">Nuclease</keyword>
<gene>
    <name evidence="2" type="ORF">FHW23_002611</name>
</gene>
<keyword evidence="2" id="KW-0255">Endonuclease</keyword>
<dbReference type="RefSeq" id="WP_182516500.1">
    <property type="nucleotide sequence ID" value="NZ_JACGXP010000004.1"/>
</dbReference>